<proteinExistence type="predicted"/>
<reference evidence="1" key="1">
    <citation type="journal article" date="2020" name="Stud. Mycol.">
        <title>101 Dothideomycetes genomes: a test case for predicting lifestyles and emergence of pathogens.</title>
        <authorList>
            <person name="Haridas S."/>
            <person name="Albert R."/>
            <person name="Binder M."/>
            <person name="Bloem J."/>
            <person name="Labutti K."/>
            <person name="Salamov A."/>
            <person name="Andreopoulos B."/>
            <person name="Baker S."/>
            <person name="Barry K."/>
            <person name="Bills G."/>
            <person name="Bluhm B."/>
            <person name="Cannon C."/>
            <person name="Castanera R."/>
            <person name="Culley D."/>
            <person name="Daum C."/>
            <person name="Ezra D."/>
            <person name="Gonzalez J."/>
            <person name="Henrissat B."/>
            <person name="Kuo A."/>
            <person name="Liang C."/>
            <person name="Lipzen A."/>
            <person name="Lutzoni F."/>
            <person name="Magnuson J."/>
            <person name="Mondo S."/>
            <person name="Nolan M."/>
            <person name="Ohm R."/>
            <person name="Pangilinan J."/>
            <person name="Park H.-J."/>
            <person name="Ramirez L."/>
            <person name="Alfaro M."/>
            <person name="Sun H."/>
            <person name="Tritt A."/>
            <person name="Yoshinaga Y."/>
            <person name="Zwiers L.-H."/>
            <person name="Turgeon B."/>
            <person name="Goodwin S."/>
            <person name="Spatafora J."/>
            <person name="Crous P."/>
            <person name="Grigoriev I."/>
        </authorList>
    </citation>
    <scope>NUCLEOTIDE SEQUENCE</scope>
    <source>
        <strain evidence="1">CBS 262.69</strain>
    </source>
</reference>
<keyword evidence="2" id="KW-1185">Reference proteome</keyword>
<dbReference type="Proteomes" id="UP000799640">
    <property type="component" value="Unassembled WGS sequence"/>
</dbReference>
<evidence type="ECO:0000313" key="2">
    <source>
        <dbReference type="Proteomes" id="UP000799640"/>
    </source>
</evidence>
<accession>A0A6G1HSF2</accession>
<protein>
    <submittedName>
        <fullName evidence="1">Uncharacterized protein</fullName>
    </submittedName>
</protein>
<name>A0A6G1HSF2_9PEZI</name>
<organism evidence="1 2">
    <name type="scientific">Trichodelitschia bisporula</name>
    <dbReference type="NCBI Taxonomy" id="703511"/>
    <lineage>
        <taxon>Eukaryota</taxon>
        <taxon>Fungi</taxon>
        <taxon>Dikarya</taxon>
        <taxon>Ascomycota</taxon>
        <taxon>Pezizomycotina</taxon>
        <taxon>Dothideomycetes</taxon>
        <taxon>Dothideomycetes incertae sedis</taxon>
        <taxon>Phaeotrichales</taxon>
        <taxon>Phaeotrichaceae</taxon>
        <taxon>Trichodelitschia</taxon>
    </lineage>
</organism>
<dbReference type="EMBL" id="ML996698">
    <property type="protein sequence ID" value="KAF2398993.1"/>
    <property type="molecule type" value="Genomic_DNA"/>
</dbReference>
<dbReference type="AlphaFoldDB" id="A0A6G1HSF2"/>
<sequence length="203" mass="22535">MRPFSSSGSGLMGGSSRLPVMGCYRSFMRIRGLLARRTRNNVSEVKLVLSFSVFLGTGGTWRWWLIELSMGDAYLPPHRCRSSLSSPSGLSAWPFPSTGLPLKRRTLTNCFEPKLAADPTGSFVFNYTKSTQSLVNSGLAEFLFDRIEKSEMGTASTLTLNSPTTVIHSNPPPHRIHGFDRLYIGRAPPQNTFQASWPLYHCS</sequence>
<gene>
    <name evidence="1" type="ORF">EJ06DRAFT_65146</name>
</gene>
<evidence type="ECO:0000313" key="1">
    <source>
        <dbReference type="EMBL" id="KAF2398993.1"/>
    </source>
</evidence>